<dbReference type="Pfam" id="PF00078">
    <property type="entry name" value="RVT_1"/>
    <property type="match status" value="1"/>
</dbReference>
<evidence type="ECO:0000313" key="4">
    <source>
        <dbReference type="Proteomes" id="UP000257109"/>
    </source>
</evidence>
<evidence type="ECO:0000259" key="1">
    <source>
        <dbReference type="Pfam" id="PF00078"/>
    </source>
</evidence>
<feature type="domain" description="Reverse transcriptase/retrotransposon-derived protein RNase H-like" evidence="2">
    <location>
        <begin position="130"/>
        <end position="220"/>
    </location>
</feature>
<dbReference type="Proteomes" id="UP000257109">
    <property type="component" value="Unassembled WGS sequence"/>
</dbReference>
<keyword evidence="4" id="KW-1185">Reference proteome</keyword>
<dbReference type="OrthoDB" id="407598at2759"/>
<name>A0A371ENL8_MUCPR</name>
<accession>A0A371ENL8</accession>
<dbReference type="AlphaFoldDB" id="A0A371ENL8"/>
<sequence length="336" mass="39241">MTFKTKFGMYEWLVMPFGLTNVVSNFMRLMNHVLRSLIGKGVVVYFDDILIYSTCLDDHLLHVRNVLEILIKEIFSHGVKVDEGKVKVIQDWPTPKIVGEVRIFHGLASFCRRFVKYFITLQTPLNEIESQEIVFQALKERLTQAQTLILPNFAKSFELECDASNDGIGIVIFQEGHPIAYFSEKLKGAQLNYFTYDRELYALVTALQTCQHYLLPKVFVIHGDHEALKHLRGHAKWVEFLEQFPYVIKHKQGKMNVMVDALSRRHVLIAMLERKMLRLDCINELYKKDIDFSEPFSKSANSAFHDYFWHDGFLFKDKKLCVPMSSIRQFLVKEAY</sequence>
<feature type="domain" description="Reverse transcriptase" evidence="1">
    <location>
        <begin position="7"/>
        <end position="89"/>
    </location>
</feature>
<dbReference type="InterPro" id="IPR043128">
    <property type="entry name" value="Rev_trsase/Diguanyl_cyclase"/>
</dbReference>
<dbReference type="EMBL" id="QJKJ01012960">
    <property type="protein sequence ID" value="RDX67509.1"/>
    <property type="molecule type" value="Genomic_DNA"/>
</dbReference>
<dbReference type="CDD" id="cd09274">
    <property type="entry name" value="RNase_HI_RT_Ty3"/>
    <property type="match status" value="1"/>
</dbReference>
<proteinExistence type="predicted"/>
<dbReference type="Gene3D" id="3.10.10.10">
    <property type="entry name" value="HIV Type 1 Reverse Transcriptase, subunit A, domain 1"/>
    <property type="match status" value="1"/>
</dbReference>
<dbReference type="PANTHER" id="PTHR35046">
    <property type="entry name" value="ZINC KNUCKLE (CCHC-TYPE) FAMILY PROTEIN"/>
    <property type="match status" value="1"/>
</dbReference>
<dbReference type="Pfam" id="PF17919">
    <property type="entry name" value="RT_RNaseH_2"/>
    <property type="match status" value="1"/>
</dbReference>
<dbReference type="PANTHER" id="PTHR35046:SF26">
    <property type="entry name" value="RNA-DIRECTED DNA POLYMERASE"/>
    <property type="match status" value="1"/>
</dbReference>
<comment type="caution">
    <text evidence="3">The sequence shown here is derived from an EMBL/GenBank/DDBJ whole genome shotgun (WGS) entry which is preliminary data.</text>
</comment>
<dbReference type="SUPFAM" id="SSF56672">
    <property type="entry name" value="DNA/RNA polymerases"/>
    <property type="match status" value="1"/>
</dbReference>
<dbReference type="CDD" id="cd01647">
    <property type="entry name" value="RT_LTR"/>
    <property type="match status" value="1"/>
</dbReference>
<dbReference type="InterPro" id="IPR000477">
    <property type="entry name" value="RT_dom"/>
</dbReference>
<feature type="non-terminal residue" evidence="3">
    <location>
        <position position="1"/>
    </location>
</feature>
<evidence type="ECO:0000313" key="3">
    <source>
        <dbReference type="EMBL" id="RDX67509.1"/>
    </source>
</evidence>
<dbReference type="InterPro" id="IPR043502">
    <property type="entry name" value="DNA/RNA_pol_sf"/>
</dbReference>
<organism evidence="3 4">
    <name type="scientific">Mucuna pruriens</name>
    <name type="common">Velvet bean</name>
    <name type="synonym">Dolichos pruriens</name>
    <dbReference type="NCBI Taxonomy" id="157652"/>
    <lineage>
        <taxon>Eukaryota</taxon>
        <taxon>Viridiplantae</taxon>
        <taxon>Streptophyta</taxon>
        <taxon>Embryophyta</taxon>
        <taxon>Tracheophyta</taxon>
        <taxon>Spermatophyta</taxon>
        <taxon>Magnoliopsida</taxon>
        <taxon>eudicotyledons</taxon>
        <taxon>Gunneridae</taxon>
        <taxon>Pentapetalae</taxon>
        <taxon>rosids</taxon>
        <taxon>fabids</taxon>
        <taxon>Fabales</taxon>
        <taxon>Fabaceae</taxon>
        <taxon>Papilionoideae</taxon>
        <taxon>50 kb inversion clade</taxon>
        <taxon>NPAAA clade</taxon>
        <taxon>indigoferoid/millettioid clade</taxon>
        <taxon>Phaseoleae</taxon>
        <taxon>Mucuna</taxon>
    </lineage>
</organism>
<evidence type="ECO:0000259" key="2">
    <source>
        <dbReference type="Pfam" id="PF17919"/>
    </source>
</evidence>
<dbReference type="Gene3D" id="3.10.20.370">
    <property type="match status" value="1"/>
</dbReference>
<dbReference type="Gene3D" id="3.30.70.270">
    <property type="match status" value="2"/>
</dbReference>
<reference evidence="3" key="1">
    <citation type="submission" date="2018-05" db="EMBL/GenBank/DDBJ databases">
        <title>Draft genome of Mucuna pruriens seed.</title>
        <authorList>
            <person name="Nnadi N.E."/>
            <person name="Vos R."/>
            <person name="Hasami M.H."/>
            <person name="Devisetty U.K."/>
            <person name="Aguiy J.C."/>
        </authorList>
    </citation>
    <scope>NUCLEOTIDE SEQUENCE [LARGE SCALE GENOMIC DNA]</scope>
    <source>
        <strain evidence="3">JCA_2017</strain>
    </source>
</reference>
<dbReference type="InterPro" id="IPR041577">
    <property type="entry name" value="RT_RNaseH_2"/>
</dbReference>
<protein>
    <submittedName>
        <fullName evidence="3">Retrovirus-related Pol polyprotein from transposon 17.6</fullName>
    </submittedName>
</protein>
<gene>
    <name evidence="3" type="primary">pol</name>
    <name evidence="3" type="ORF">CR513_53608</name>
</gene>